<gene>
    <name evidence="2" type="ORF">OU415_04325</name>
</gene>
<name>A0ABT4USI0_9PSEU</name>
<keyword evidence="3" id="KW-1185">Reference proteome</keyword>
<dbReference type="SMART" id="SM00347">
    <property type="entry name" value="HTH_MARR"/>
    <property type="match status" value="1"/>
</dbReference>
<proteinExistence type="predicted"/>
<comment type="caution">
    <text evidence="2">The sequence shown here is derived from an EMBL/GenBank/DDBJ whole genome shotgun (WGS) entry which is preliminary data.</text>
</comment>
<dbReference type="PANTHER" id="PTHR33164:SF95">
    <property type="entry name" value="TRANSCRIPTIONAL REGULATOR"/>
    <property type="match status" value="1"/>
</dbReference>
<dbReference type="InterPro" id="IPR036388">
    <property type="entry name" value="WH-like_DNA-bd_sf"/>
</dbReference>
<evidence type="ECO:0000313" key="3">
    <source>
        <dbReference type="Proteomes" id="UP001210380"/>
    </source>
</evidence>
<dbReference type="PROSITE" id="PS50995">
    <property type="entry name" value="HTH_MARR_2"/>
    <property type="match status" value="1"/>
</dbReference>
<dbReference type="PRINTS" id="PR00598">
    <property type="entry name" value="HTHMARR"/>
</dbReference>
<dbReference type="InterPro" id="IPR039422">
    <property type="entry name" value="MarR/SlyA-like"/>
</dbReference>
<evidence type="ECO:0000313" key="2">
    <source>
        <dbReference type="EMBL" id="MDA3624653.1"/>
    </source>
</evidence>
<feature type="domain" description="HTH marR-type" evidence="1">
    <location>
        <begin position="1"/>
        <end position="146"/>
    </location>
</feature>
<sequence length="152" mass="16671">MAAAEGAADVLTAAISGLGPLARRLNQVHTRLWHEQVDHDLTGPQFTVLSLLNAHGDLDQGTLGALAHLDKSTAAPLLDRLRKRGLVELTKDDADKRRKFARLTSDGRALAQRLAPAVLSVNEQMLSVFSPEERQQFLSLLHRLLEDPAKRS</sequence>
<dbReference type="SUPFAM" id="SSF46785">
    <property type="entry name" value="Winged helix' DNA-binding domain"/>
    <property type="match status" value="1"/>
</dbReference>
<dbReference type="EMBL" id="JAQGLA010000004">
    <property type="protein sequence ID" value="MDA3624653.1"/>
    <property type="molecule type" value="Genomic_DNA"/>
</dbReference>
<dbReference type="RefSeq" id="WP_270947221.1">
    <property type="nucleotide sequence ID" value="NZ_JAQGLA010000004.1"/>
</dbReference>
<protein>
    <submittedName>
        <fullName evidence="2">MarR family transcriptional regulator</fullName>
    </submittedName>
</protein>
<organism evidence="2 3">
    <name type="scientific">Saccharopolyspora oryzae</name>
    <dbReference type="NCBI Taxonomy" id="2997343"/>
    <lineage>
        <taxon>Bacteria</taxon>
        <taxon>Bacillati</taxon>
        <taxon>Actinomycetota</taxon>
        <taxon>Actinomycetes</taxon>
        <taxon>Pseudonocardiales</taxon>
        <taxon>Pseudonocardiaceae</taxon>
        <taxon>Saccharopolyspora</taxon>
    </lineage>
</organism>
<dbReference type="InterPro" id="IPR036390">
    <property type="entry name" value="WH_DNA-bd_sf"/>
</dbReference>
<dbReference type="Pfam" id="PF12802">
    <property type="entry name" value="MarR_2"/>
    <property type="match status" value="1"/>
</dbReference>
<dbReference type="Proteomes" id="UP001210380">
    <property type="component" value="Unassembled WGS sequence"/>
</dbReference>
<dbReference type="PANTHER" id="PTHR33164">
    <property type="entry name" value="TRANSCRIPTIONAL REGULATOR, MARR FAMILY"/>
    <property type="match status" value="1"/>
</dbReference>
<dbReference type="Gene3D" id="1.10.10.10">
    <property type="entry name" value="Winged helix-like DNA-binding domain superfamily/Winged helix DNA-binding domain"/>
    <property type="match status" value="1"/>
</dbReference>
<dbReference type="InterPro" id="IPR000835">
    <property type="entry name" value="HTH_MarR-typ"/>
</dbReference>
<reference evidence="2 3" key="1">
    <citation type="submission" date="2022-11" db="EMBL/GenBank/DDBJ databases">
        <title>Draft genome sequence of Saccharopolyspora sp. WRP15-2 isolated from rhizosphere soils of wild rice in Thailand.</title>
        <authorList>
            <person name="Duangmal K."/>
            <person name="Kammanee S."/>
            <person name="Muangham S."/>
        </authorList>
    </citation>
    <scope>NUCLEOTIDE SEQUENCE [LARGE SCALE GENOMIC DNA]</scope>
    <source>
        <strain evidence="2 3">WRP15-2</strain>
    </source>
</reference>
<evidence type="ECO:0000259" key="1">
    <source>
        <dbReference type="PROSITE" id="PS50995"/>
    </source>
</evidence>
<accession>A0ABT4USI0</accession>